<dbReference type="GO" id="GO:0008483">
    <property type="term" value="F:transaminase activity"/>
    <property type="evidence" value="ECO:0007669"/>
    <property type="project" value="TreeGrafter"/>
</dbReference>
<dbReference type="InterPro" id="IPR000653">
    <property type="entry name" value="DegT/StrS_aminotransferase"/>
</dbReference>
<dbReference type="CDD" id="cd00616">
    <property type="entry name" value="AHBA_syn"/>
    <property type="match status" value="1"/>
</dbReference>
<sequence length="374" mass="41902">MTHPEWNRIPMVDLKEELRLIRTPLLEIMTEVLDSGDYILGEKGNQFEKLAAQYVGASYGIGAASGTDALALSLKSLDIGPGDEVITTPFTFFATAEAIAQVGARPVFADIEENTYNIDPTHVEKAITRKTKAIIVVHLYGRSANMREIMRIAEDNDLFVIEDACQAIGAEYDGKRVGAIGDIGCFSFFPSKNLGAFGDAGLVTTNQEGIYEKIMHLRNHGSLEKYHHAAIGMNSRLDEIQAAFLLVKLYYLDIFLHKRKEAANRYTENLHPLLKTPPIAQNRKHTFHQYCIELDKRNELASALDHHGIDSAIYYPVPLHLQPAFDYLGLKKGDFPIAERTAERILGIPIHPMLSFQKQDYIIKTINDFLEDNG</sequence>
<dbReference type="GO" id="GO:0000271">
    <property type="term" value="P:polysaccharide biosynthetic process"/>
    <property type="evidence" value="ECO:0007669"/>
    <property type="project" value="TreeGrafter"/>
</dbReference>
<dbReference type="FunFam" id="3.40.640.10:FF:000089">
    <property type="entry name" value="Aminotransferase, DegT/DnrJ/EryC1/StrS family"/>
    <property type="match status" value="1"/>
</dbReference>
<feature type="active site" description="Proton acceptor" evidence="3">
    <location>
        <position position="192"/>
    </location>
</feature>
<accession>A0A1I1YF19</accession>
<dbReference type="InterPro" id="IPR015422">
    <property type="entry name" value="PyrdxlP-dep_Trfase_small"/>
</dbReference>
<dbReference type="GO" id="GO:0030170">
    <property type="term" value="F:pyridoxal phosphate binding"/>
    <property type="evidence" value="ECO:0007669"/>
    <property type="project" value="UniProtKB-ARBA"/>
</dbReference>
<dbReference type="Gene3D" id="3.90.1150.10">
    <property type="entry name" value="Aspartate Aminotransferase, domain 1"/>
    <property type="match status" value="1"/>
</dbReference>
<reference evidence="7" key="1">
    <citation type="submission" date="2016-10" db="EMBL/GenBank/DDBJ databases">
        <authorList>
            <person name="Varghese N."/>
            <person name="Submissions S."/>
        </authorList>
    </citation>
    <scope>NUCLEOTIDE SEQUENCE [LARGE SCALE GENOMIC DNA]</scope>
    <source>
        <strain evidence="7">DSM 22530</strain>
    </source>
</reference>
<organism evidence="6 7">
    <name type="scientific">Lentibacillus persicus</name>
    <dbReference type="NCBI Taxonomy" id="640948"/>
    <lineage>
        <taxon>Bacteria</taxon>
        <taxon>Bacillati</taxon>
        <taxon>Bacillota</taxon>
        <taxon>Bacilli</taxon>
        <taxon>Bacillales</taxon>
        <taxon>Bacillaceae</taxon>
        <taxon>Lentibacillus</taxon>
    </lineage>
</organism>
<name>A0A1I1YF19_9BACI</name>
<evidence type="ECO:0000256" key="1">
    <source>
        <dbReference type="ARBA" id="ARBA00022898"/>
    </source>
</evidence>
<evidence type="ECO:0000256" key="2">
    <source>
        <dbReference type="ARBA" id="ARBA00037999"/>
    </source>
</evidence>
<dbReference type="RefSeq" id="WP_245745408.1">
    <property type="nucleotide sequence ID" value="NZ_FOMR01000009.1"/>
</dbReference>
<dbReference type="Gene3D" id="3.40.640.10">
    <property type="entry name" value="Type I PLP-dependent aspartate aminotransferase-like (Major domain)"/>
    <property type="match status" value="1"/>
</dbReference>
<dbReference type="EMBL" id="FOMR01000009">
    <property type="protein sequence ID" value="SFE16530.1"/>
    <property type="molecule type" value="Genomic_DNA"/>
</dbReference>
<dbReference type="PANTHER" id="PTHR30244:SF36">
    <property type="entry name" value="3-OXO-GLUCOSE-6-PHOSPHATE:GLUTAMATE AMINOTRANSFERASE"/>
    <property type="match status" value="1"/>
</dbReference>
<dbReference type="PANTHER" id="PTHR30244">
    <property type="entry name" value="TRANSAMINASE"/>
    <property type="match status" value="1"/>
</dbReference>
<dbReference type="AlphaFoldDB" id="A0A1I1YF19"/>
<proteinExistence type="inferred from homology"/>
<dbReference type="InterPro" id="IPR015421">
    <property type="entry name" value="PyrdxlP-dep_Trfase_major"/>
</dbReference>
<gene>
    <name evidence="6" type="ORF">SAMN05216238_10975</name>
</gene>
<comment type="similarity">
    <text evidence="2 5">Belongs to the DegT/DnrJ/EryC1 family.</text>
</comment>
<evidence type="ECO:0000256" key="4">
    <source>
        <dbReference type="PIRSR" id="PIRSR000390-2"/>
    </source>
</evidence>
<dbReference type="SUPFAM" id="SSF53383">
    <property type="entry name" value="PLP-dependent transferases"/>
    <property type="match status" value="1"/>
</dbReference>
<keyword evidence="1 4" id="KW-0663">Pyridoxal phosphate</keyword>
<keyword evidence="7" id="KW-1185">Reference proteome</keyword>
<protein>
    <submittedName>
        <fullName evidence="6">dTDP-4-amino-4,6-dideoxygalactose transaminase</fullName>
    </submittedName>
</protein>
<feature type="modified residue" description="N6-(pyridoxal phosphate)lysine" evidence="4">
    <location>
        <position position="192"/>
    </location>
</feature>
<evidence type="ECO:0000313" key="7">
    <source>
        <dbReference type="Proteomes" id="UP000199474"/>
    </source>
</evidence>
<evidence type="ECO:0000256" key="3">
    <source>
        <dbReference type="PIRSR" id="PIRSR000390-1"/>
    </source>
</evidence>
<evidence type="ECO:0000256" key="5">
    <source>
        <dbReference type="RuleBase" id="RU004508"/>
    </source>
</evidence>
<dbReference type="STRING" id="640948.SAMN05216238_10975"/>
<dbReference type="InterPro" id="IPR015424">
    <property type="entry name" value="PyrdxlP-dep_Trfase"/>
</dbReference>
<dbReference type="PIRSF" id="PIRSF000390">
    <property type="entry name" value="PLP_StrS"/>
    <property type="match status" value="1"/>
</dbReference>
<dbReference type="Pfam" id="PF01041">
    <property type="entry name" value="DegT_DnrJ_EryC1"/>
    <property type="match status" value="1"/>
</dbReference>
<dbReference type="Proteomes" id="UP000199474">
    <property type="component" value="Unassembled WGS sequence"/>
</dbReference>
<evidence type="ECO:0000313" key="6">
    <source>
        <dbReference type="EMBL" id="SFE16530.1"/>
    </source>
</evidence>